<dbReference type="Gene3D" id="3.40.190.10">
    <property type="entry name" value="Periplasmic binding protein-like II"/>
    <property type="match status" value="2"/>
</dbReference>
<dbReference type="InterPro" id="IPR006059">
    <property type="entry name" value="SBP"/>
</dbReference>
<evidence type="ECO:0000313" key="1">
    <source>
        <dbReference type="EMBL" id="MBB4739563.1"/>
    </source>
</evidence>
<keyword evidence="1" id="KW-0813">Transport</keyword>
<name>A0A7W7M791_9ACTN</name>
<dbReference type="AlphaFoldDB" id="A0A7W7M791"/>
<comment type="caution">
    <text evidence="1">The sequence shown here is derived from an EMBL/GenBank/DDBJ whole genome shotgun (WGS) entry which is preliminary data.</text>
</comment>
<dbReference type="EMBL" id="JACHNB010000001">
    <property type="protein sequence ID" value="MBB4739563.1"/>
    <property type="molecule type" value="Genomic_DNA"/>
</dbReference>
<dbReference type="Proteomes" id="UP000546162">
    <property type="component" value="Unassembled WGS sequence"/>
</dbReference>
<dbReference type="Pfam" id="PF13416">
    <property type="entry name" value="SBP_bac_8"/>
    <property type="match status" value="1"/>
</dbReference>
<organism evidence="1 2">
    <name type="scientific">Actinoplanes octamycinicus</name>
    <dbReference type="NCBI Taxonomy" id="135948"/>
    <lineage>
        <taxon>Bacteria</taxon>
        <taxon>Bacillati</taxon>
        <taxon>Actinomycetota</taxon>
        <taxon>Actinomycetes</taxon>
        <taxon>Micromonosporales</taxon>
        <taxon>Micromonosporaceae</taxon>
        <taxon>Actinoplanes</taxon>
    </lineage>
</organism>
<evidence type="ECO:0000313" key="2">
    <source>
        <dbReference type="Proteomes" id="UP000546162"/>
    </source>
</evidence>
<dbReference type="SUPFAM" id="SSF53850">
    <property type="entry name" value="Periplasmic binding protein-like II"/>
    <property type="match status" value="1"/>
</dbReference>
<sequence>MPDLYSRRSFIAGVLTAGMLSTAAGYLFTRRTPVTLTLVTGADSTGARDLLINLWNRFHPDVTIEVVEVNSSTADQYDKFVSTKADIYNLDIIHIPRFSARGRIAPIDRPEGLTLLAPVQRASQVGDGSAQLWAVPFNTDVGMLFRRIRDKTVADPEPALDQVIAATGELAGPLAGQLASEASTTDEAFVINVLEQALAQDSRILDDKGVVSTSLGQWQDALAPLKEAMLGKRIVAVSGEENTNDAFQDRTLRYMRNWPVWYPRIDREERAKPDTAAVRIGRLPIGILGGQSLAVAGDTAHREEAEAVIQFLTGMPAQKLLATYGFAPTGQEAYNDAEVKAAMPHLEKVRSAVEGAHPRPMNEGYADFSRVVRQHTYDYLRRPDAELTETFVEQIQEALK</sequence>
<gene>
    <name evidence="1" type="ORF">BJY16_003022</name>
</gene>
<keyword evidence="1" id="KW-0762">Sugar transport</keyword>
<dbReference type="RefSeq" id="WP_185040084.1">
    <property type="nucleotide sequence ID" value="NZ_BAABFG010000005.1"/>
</dbReference>
<protein>
    <submittedName>
        <fullName evidence="1">Multiple sugar transport system substrate-binding protein</fullName>
    </submittedName>
</protein>
<keyword evidence="2" id="KW-1185">Reference proteome</keyword>
<accession>A0A7W7M791</accession>
<reference evidence="1 2" key="1">
    <citation type="submission" date="2020-08" db="EMBL/GenBank/DDBJ databases">
        <title>Sequencing the genomes of 1000 actinobacteria strains.</title>
        <authorList>
            <person name="Klenk H.-P."/>
        </authorList>
    </citation>
    <scope>NUCLEOTIDE SEQUENCE [LARGE SCALE GENOMIC DNA]</scope>
    <source>
        <strain evidence="1 2">DSM 45809</strain>
    </source>
</reference>
<proteinExistence type="predicted"/>